<evidence type="ECO:0000256" key="13">
    <source>
        <dbReference type="NCBIfam" id="TIGR03499"/>
    </source>
</evidence>
<dbReference type="Gene3D" id="1.20.120.1380">
    <property type="entry name" value="Flagellar FlhF biosynthesis protein, N domain"/>
    <property type="match status" value="1"/>
</dbReference>
<evidence type="ECO:0000256" key="11">
    <source>
        <dbReference type="ARBA" id="ARBA00023225"/>
    </source>
</evidence>
<comment type="function">
    <text evidence="12">Necessary for flagellar biosynthesis. May be involved in translocation of the flagellum.</text>
</comment>
<dbReference type="InterPro" id="IPR000897">
    <property type="entry name" value="SRP54_GTPase_dom"/>
</dbReference>
<keyword evidence="11" id="KW-1006">Bacterial flagellum protein export</keyword>
<keyword evidence="8" id="KW-0653">Protein transport</keyword>
<dbReference type="SMART" id="SM00962">
    <property type="entry name" value="SRP54"/>
    <property type="match status" value="1"/>
</dbReference>
<keyword evidence="6" id="KW-0547">Nucleotide-binding</keyword>
<keyword evidence="16" id="KW-0966">Cell projection</keyword>
<evidence type="ECO:0000256" key="9">
    <source>
        <dbReference type="ARBA" id="ARBA00023134"/>
    </source>
</evidence>
<keyword evidence="17" id="KW-1185">Reference proteome</keyword>
<evidence type="ECO:0000259" key="14">
    <source>
        <dbReference type="SMART" id="SM00382"/>
    </source>
</evidence>
<reference evidence="16 17" key="1">
    <citation type="submission" date="2019-03" db="EMBL/GenBank/DDBJ databases">
        <authorList>
            <person name="Nijsse B."/>
        </authorList>
    </citation>
    <scope>NUCLEOTIDE SEQUENCE [LARGE SCALE GENOMIC DNA]</scope>
    <source>
        <strain evidence="16">Desulfoluna butyratoxydans MSL71</strain>
    </source>
</reference>
<evidence type="ECO:0000256" key="3">
    <source>
        <dbReference type="ARBA" id="ARBA00014919"/>
    </source>
</evidence>
<dbReference type="GO" id="GO:0006614">
    <property type="term" value="P:SRP-dependent cotranslational protein targeting to membrane"/>
    <property type="evidence" value="ECO:0007669"/>
    <property type="project" value="UniProtKB-UniRule"/>
</dbReference>
<dbReference type="GO" id="GO:0005525">
    <property type="term" value="F:GTP binding"/>
    <property type="evidence" value="ECO:0007669"/>
    <property type="project" value="UniProtKB-UniRule"/>
</dbReference>
<dbReference type="NCBIfam" id="TIGR03499">
    <property type="entry name" value="FlhF"/>
    <property type="match status" value="1"/>
</dbReference>
<evidence type="ECO:0000256" key="10">
    <source>
        <dbReference type="ARBA" id="ARBA00023136"/>
    </source>
</evidence>
<dbReference type="Proteomes" id="UP000507962">
    <property type="component" value="Unassembled WGS sequence"/>
</dbReference>
<proteinExistence type="inferred from homology"/>
<evidence type="ECO:0000256" key="6">
    <source>
        <dbReference type="ARBA" id="ARBA00022741"/>
    </source>
</evidence>
<dbReference type="GO" id="GO:0003924">
    <property type="term" value="F:GTPase activity"/>
    <property type="evidence" value="ECO:0007669"/>
    <property type="project" value="UniProtKB-UniRule"/>
</dbReference>
<keyword evidence="10" id="KW-0472">Membrane</keyword>
<dbReference type="SMART" id="SM00382">
    <property type="entry name" value="AAA"/>
    <property type="match status" value="1"/>
</dbReference>
<gene>
    <name evidence="16" type="ORF">MSL71_2510</name>
</gene>
<organism evidence="16 17">
    <name type="scientific">Desulfoluna butyratoxydans</name>
    <dbReference type="NCBI Taxonomy" id="231438"/>
    <lineage>
        <taxon>Bacteria</taxon>
        <taxon>Pseudomonadati</taxon>
        <taxon>Thermodesulfobacteriota</taxon>
        <taxon>Desulfobacteria</taxon>
        <taxon>Desulfobacterales</taxon>
        <taxon>Desulfolunaceae</taxon>
        <taxon>Desulfoluna</taxon>
    </lineage>
</organism>
<dbReference type="PANTHER" id="PTHR43134">
    <property type="entry name" value="SIGNAL RECOGNITION PARTICLE RECEPTOR SUBUNIT ALPHA"/>
    <property type="match status" value="1"/>
</dbReference>
<evidence type="ECO:0000256" key="1">
    <source>
        <dbReference type="ARBA" id="ARBA00004413"/>
    </source>
</evidence>
<dbReference type="InterPro" id="IPR027417">
    <property type="entry name" value="P-loop_NTPase"/>
</dbReference>
<dbReference type="PANTHER" id="PTHR43134:SF3">
    <property type="entry name" value="FLAGELLAR BIOSYNTHESIS PROTEIN FLHF"/>
    <property type="match status" value="1"/>
</dbReference>
<feature type="domain" description="SRP54-type proteins GTP-binding" evidence="15">
    <location>
        <begin position="194"/>
        <end position="385"/>
    </location>
</feature>
<dbReference type="RefSeq" id="WP_180136863.1">
    <property type="nucleotide sequence ID" value="NZ_CAADHO010000001.1"/>
</dbReference>
<evidence type="ECO:0000259" key="15">
    <source>
        <dbReference type="SMART" id="SM00962"/>
    </source>
</evidence>
<dbReference type="FunFam" id="3.40.50.300:FF:000695">
    <property type="entry name" value="Flagellar biosynthesis regulator FlhF"/>
    <property type="match status" value="1"/>
</dbReference>
<comment type="subcellular location">
    <subcellularLocation>
        <location evidence="1">Cell membrane</location>
        <topology evidence="1">Peripheral membrane protein</topology>
        <orientation evidence="1">Cytoplasmic side</orientation>
    </subcellularLocation>
</comment>
<keyword evidence="16" id="KW-0969">Cilium</keyword>
<keyword evidence="16" id="KW-0282">Flagellum</keyword>
<dbReference type="InterPro" id="IPR047040">
    <property type="entry name" value="FlhF__GTPase_dom"/>
</dbReference>
<dbReference type="Gene3D" id="3.40.50.300">
    <property type="entry name" value="P-loop containing nucleotide triphosphate hydrolases"/>
    <property type="match status" value="1"/>
</dbReference>
<evidence type="ECO:0000256" key="12">
    <source>
        <dbReference type="ARBA" id="ARBA00025337"/>
    </source>
</evidence>
<protein>
    <recommendedName>
        <fullName evidence="3 13">Flagellar biosynthesis protein FlhF</fullName>
    </recommendedName>
</protein>
<sequence length="395" mass="42338">MAVKTFTAGSMQAAVAKVKESIGDDAIILSTRRIPVGVNNPYGRDIFEVDAEKPPAGNTDSLFSEAVAVAKGGVDSRSARDITEEGPSPEGWAAVQSELAALKELMLLSQQAEEERQILRNPETQSIFTTLLRAGVSDSRARQVVARAEERLASRAGDGEVPADSIGREVLSQLVGQVKVADPFGLSGRAQEGRQVATFVGPTGSGKTTTIAKLAAELFLKQGRKVGLISVDSYRIGAIDQLKTYASIMGIPFVPAFSREDLVSALSKLERCEVILVDTAGQSHLDTARMEELKTILGSGVPLSVHLVVSAVTGRLDAREVVQRFSVLRPETLVFTKVDETRRAASIFDTMAEARLPLSLITNGQRVPEDLVVADRKSVLGLVLSNPSQETDMEQ</sequence>
<dbReference type="EMBL" id="CAADHO010000001">
    <property type="protein sequence ID" value="VFQ42630.1"/>
    <property type="molecule type" value="Genomic_DNA"/>
</dbReference>
<accession>A0A4U8YHC1</accession>
<dbReference type="GO" id="GO:0044781">
    <property type="term" value="P:bacterial-type flagellum organization"/>
    <property type="evidence" value="ECO:0007669"/>
    <property type="project" value="UniProtKB-UniRule"/>
</dbReference>
<name>A0A4U8YHC1_9BACT</name>
<dbReference type="InterPro" id="IPR003593">
    <property type="entry name" value="AAA+_ATPase"/>
</dbReference>
<dbReference type="CDD" id="cd17873">
    <property type="entry name" value="FlhF"/>
    <property type="match status" value="1"/>
</dbReference>
<evidence type="ECO:0000256" key="5">
    <source>
        <dbReference type="ARBA" id="ARBA00022475"/>
    </source>
</evidence>
<dbReference type="SUPFAM" id="SSF52540">
    <property type="entry name" value="P-loop containing nucleoside triphosphate hydrolases"/>
    <property type="match status" value="1"/>
</dbReference>
<dbReference type="GO" id="GO:0005886">
    <property type="term" value="C:plasma membrane"/>
    <property type="evidence" value="ECO:0007669"/>
    <property type="project" value="UniProtKB-SubCell"/>
</dbReference>
<evidence type="ECO:0000256" key="2">
    <source>
        <dbReference type="ARBA" id="ARBA00008531"/>
    </source>
</evidence>
<keyword evidence="7" id="KW-1005">Bacterial flagellum biogenesis</keyword>
<feature type="domain" description="AAA+ ATPase" evidence="14">
    <location>
        <begin position="193"/>
        <end position="362"/>
    </location>
</feature>
<dbReference type="GO" id="GO:0005047">
    <property type="term" value="F:signal recognition particle binding"/>
    <property type="evidence" value="ECO:0007669"/>
    <property type="project" value="TreeGrafter"/>
</dbReference>
<keyword evidence="5" id="KW-1003">Cell membrane</keyword>
<evidence type="ECO:0000313" key="17">
    <source>
        <dbReference type="Proteomes" id="UP000507962"/>
    </source>
</evidence>
<keyword evidence="9" id="KW-0342">GTP-binding</keyword>
<evidence type="ECO:0000256" key="8">
    <source>
        <dbReference type="ARBA" id="ARBA00022927"/>
    </source>
</evidence>
<dbReference type="InterPro" id="IPR020006">
    <property type="entry name" value="FlhF"/>
</dbReference>
<keyword evidence="4" id="KW-0813">Transport</keyword>
<dbReference type="GO" id="GO:0015031">
    <property type="term" value="P:protein transport"/>
    <property type="evidence" value="ECO:0007669"/>
    <property type="project" value="UniProtKB-KW"/>
</dbReference>
<comment type="similarity">
    <text evidence="2">Belongs to the GTP-binding SRP family.</text>
</comment>
<evidence type="ECO:0000256" key="4">
    <source>
        <dbReference type="ARBA" id="ARBA00022448"/>
    </source>
</evidence>
<dbReference type="Pfam" id="PF00448">
    <property type="entry name" value="SRP54"/>
    <property type="match status" value="1"/>
</dbReference>
<evidence type="ECO:0000313" key="16">
    <source>
        <dbReference type="EMBL" id="VFQ42630.1"/>
    </source>
</evidence>
<dbReference type="AlphaFoldDB" id="A0A4U8YHC1"/>
<evidence type="ECO:0000256" key="7">
    <source>
        <dbReference type="ARBA" id="ARBA00022795"/>
    </source>
</evidence>